<dbReference type="AlphaFoldDB" id="A9NPF0"/>
<organism evidence="7">
    <name type="scientific">Picea sitchensis</name>
    <name type="common">Sitka spruce</name>
    <name type="synonym">Pinus sitchensis</name>
    <dbReference type="NCBI Taxonomy" id="3332"/>
    <lineage>
        <taxon>Eukaryota</taxon>
        <taxon>Viridiplantae</taxon>
        <taxon>Streptophyta</taxon>
        <taxon>Embryophyta</taxon>
        <taxon>Tracheophyta</taxon>
        <taxon>Spermatophyta</taxon>
        <taxon>Pinopsida</taxon>
        <taxon>Pinidae</taxon>
        <taxon>Conifers I</taxon>
        <taxon>Pinales</taxon>
        <taxon>Pinaceae</taxon>
        <taxon>Picea</taxon>
    </lineage>
</organism>
<dbReference type="Pfam" id="PF03168">
    <property type="entry name" value="LEA_2"/>
    <property type="match status" value="1"/>
</dbReference>
<dbReference type="GO" id="GO:0016020">
    <property type="term" value="C:membrane"/>
    <property type="evidence" value="ECO:0007669"/>
    <property type="project" value="UniProtKB-SubCell"/>
</dbReference>
<dbReference type="GO" id="GO:0098542">
    <property type="term" value="P:defense response to other organism"/>
    <property type="evidence" value="ECO:0007669"/>
    <property type="project" value="InterPro"/>
</dbReference>
<dbReference type="EMBL" id="EF083160">
    <property type="protein sequence ID" value="ABK22511.1"/>
    <property type="molecule type" value="mRNA"/>
</dbReference>
<keyword evidence="3 5" id="KW-1133">Transmembrane helix</keyword>
<evidence type="ECO:0000256" key="1">
    <source>
        <dbReference type="ARBA" id="ARBA00004167"/>
    </source>
</evidence>
<proteinExistence type="evidence at transcript level"/>
<evidence type="ECO:0000256" key="5">
    <source>
        <dbReference type="SAM" id="Phobius"/>
    </source>
</evidence>
<dbReference type="InterPro" id="IPR004864">
    <property type="entry name" value="LEA_2"/>
</dbReference>
<keyword evidence="2 5" id="KW-0812">Transmembrane</keyword>
<accession>A9NPF0</accession>
<dbReference type="InterPro" id="IPR044839">
    <property type="entry name" value="NDR1-like"/>
</dbReference>
<protein>
    <recommendedName>
        <fullName evidence="6">Late embryogenesis abundant protein LEA-2 subgroup domain-containing protein</fullName>
    </recommendedName>
</protein>
<name>A9NPF0_PICSI</name>
<evidence type="ECO:0000259" key="6">
    <source>
        <dbReference type="Pfam" id="PF03168"/>
    </source>
</evidence>
<comment type="subcellular location">
    <subcellularLocation>
        <location evidence="1">Membrane</location>
        <topology evidence="1">Single-pass membrane protein</topology>
    </subcellularLocation>
</comment>
<evidence type="ECO:0000313" key="7">
    <source>
        <dbReference type="EMBL" id="ABK22511.1"/>
    </source>
</evidence>
<evidence type="ECO:0000256" key="2">
    <source>
        <dbReference type="ARBA" id="ARBA00022692"/>
    </source>
</evidence>
<evidence type="ECO:0000256" key="3">
    <source>
        <dbReference type="ARBA" id="ARBA00022989"/>
    </source>
</evidence>
<reference evidence="7" key="1">
    <citation type="journal article" date="2008" name="BMC Genomics">
        <title>A conifer genomics resource of 200,000 spruce (Picea spp.) ESTs and 6,464 high-quality, sequence-finished full-length cDNAs for Sitka spruce (Picea sitchensis).</title>
        <authorList>
            <person name="Ralph S.G."/>
            <person name="Chun H.J."/>
            <person name="Kolosova N."/>
            <person name="Cooper D."/>
            <person name="Oddy C."/>
            <person name="Ritland C.E."/>
            <person name="Kirkpatrick R."/>
            <person name="Moore R."/>
            <person name="Barber S."/>
            <person name="Holt R.A."/>
            <person name="Jones S.J."/>
            <person name="Marra M.A."/>
            <person name="Douglas C.J."/>
            <person name="Ritland K."/>
            <person name="Bohlmann J."/>
        </authorList>
    </citation>
    <scope>NUCLEOTIDE SEQUENCE</scope>
    <source>
        <tissue evidence="7">Green portion of the leader tissue</tissue>
    </source>
</reference>
<keyword evidence="4 5" id="KW-0472">Membrane</keyword>
<feature type="domain" description="Late embryogenesis abundant protein LEA-2 subgroup" evidence="6">
    <location>
        <begin position="110"/>
        <end position="204"/>
    </location>
</feature>
<evidence type="ECO:0000256" key="4">
    <source>
        <dbReference type="ARBA" id="ARBA00023136"/>
    </source>
</evidence>
<dbReference type="Gene3D" id="2.60.40.1820">
    <property type="match status" value="1"/>
</dbReference>
<dbReference type="SUPFAM" id="SSF117070">
    <property type="entry name" value="LEA14-like"/>
    <property type="match status" value="1"/>
</dbReference>
<dbReference type="PANTHER" id="PTHR31234">
    <property type="entry name" value="LATE EMBRYOGENESIS ABUNDANT (LEA) HYDROXYPROLINE-RICH GLYCOPROTEIN FAMILY"/>
    <property type="match status" value="1"/>
</dbReference>
<dbReference type="PANTHER" id="PTHR31234:SF4">
    <property type="entry name" value="EXPRESSED PROTEIN"/>
    <property type="match status" value="1"/>
</dbReference>
<feature type="transmembrane region" description="Helical" evidence="5">
    <location>
        <begin position="46"/>
        <end position="69"/>
    </location>
</feature>
<sequence>MAPASTSRSNPVPFQEPYSYGYPANAYYVVLPPAPHLHSRRRSRRLLAYAAALVVSLGLFLGAAFYIFWPTQPVIQVIGVNFNTINFQAAPQPGSVVPRLFMNISMDMALKVNNKDYFSLEYDSLDVGLGYRGRRIGVVESEGGRLPARHTAYVNSTLELDGVEIFHDTVYLLEDLVRKELPLDTVAEFNGSVRVLLVKVPLKKVVSCEVVVNPDNQTILSQDCGLV</sequence>